<dbReference type="InterPro" id="IPR055348">
    <property type="entry name" value="DctQ"/>
</dbReference>
<dbReference type="PANTHER" id="PTHR35011:SF2">
    <property type="entry name" value="2,3-DIKETO-L-GULONATE TRAP TRANSPORTER SMALL PERMEASE PROTEIN YIAM"/>
    <property type="match status" value="1"/>
</dbReference>
<feature type="transmembrane region" description="Helical" evidence="9">
    <location>
        <begin position="69"/>
        <end position="87"/>
    </location>
</feature>
<reference evidence="11 12" key="1">
    <citation type="submission" date="2016-10" db="EMBL/GenBank/DDBJ databases">
        <authorList>
            <person name="de Groot N.N."/>
        </authorList>
    </citation>
    <scope>NUCLEOTIDE SEQUENCE [LARGE SCALE GENOMIC DNA]</scope>
    <source>
        <strain evidence="11 12">DSM 25584</strain>
    </source>
</reference>
<dbReference type="GO" id="GO:0005886">
    <property type="term" value="C:plasma membrane"/>
    <property type="evidence" value="ECO:0007669"/>
    <property type="project" value="UniProtKB-SubCell"/>
</dbReference>
<comment type="function">
    <text evidence="9">Part of the tripartite ATP-independent periplasmic (TRAP) transport system.</text>
</comment>
<keyword evidence="2 9" id="KW-0813">Transport</keyword>
<dbReference type="OrthoDB" id="5465095at2"/>
<proteinExistence type="inferred from homology"/>
<feature type="transmembrane region" description="Helical" evidence="9">
    <location>
        <begin position="149"/>
        <end position="169"/>
    </location>
</feature>
<dbReference type="Pfam" id="PF04290">
    <property type="entry name" value="DctQ"/>
    <property type="match status" value="1"/>
</dbReference>
<evidence type="ECO:0000256" key="6">
    <source>
        <dbReference type="ARBA" id="ARBA00022989"/>
    </source>
</evidence>
<comment type="caution">
    <text evidence="9">Lacks conserved residue(s) required for the propagation of feature annotation.</text>
</comment>
<sequence length="203" mass="22057">MESQLSVSRPRSKGALSALVRVLGFVDTAIGHLEAVLLGLGILLMAGNTVANVVGRTVFEQSIFFSEELNQFLIVLVTFVGAGYAARHGRHIRMSALYDQLNHLGRKILMVVICAGTAAVMFFLAYYSAVYVIDVAQGGEVTSSLRLPVYWTLLWIPVGLTITGIQYVLTLVRNLISEDVYVSFSQVDAYEDPEAHTGADASV</sequence>
<evidence type="ECO:0000313" key="11">
    <source>
        <dbReference type="EMBL" id="SDF50168.1"/>
    </source>
</evidence>
<dbReference type="RefSeq" id="WP_090018325.1">
    <property type="nucleotide sequence ID" value="NZ_FNCE01000001.1"/>
</dbReference>
<evidence type="ECO:0000256" key="7">
    <source>
        <dbReference type="ARBA" id="ARBA00023136"/>
    </source>
</evidence>
<name>A0A1G7LKX8_9PROT</name>
<comment type="subcellular location">
    <subcellularLocation>
        <location evidence="1 9">Cell inner membrane</location>
        <topology evidence="1 9">Multi-pass membrane protein</topology>
    </subcellularLocation>
</comment>
<dbReference type="EMBL" id="FNCE01000001">
    <property type="protein sequence ID" value="SDF50168.1"/>
    <property type="molecule type" value="Genomic_DNA"/>
</dbReference>
<evidence type="ECO:0000313" key="12">
    <source>
        <dbReference type="Proteomes" id="UP000199415"/>
    </source>
</evidence>
<evidence type="ECO:0000256" key="8">
    <source>
        <dbReference type="ARBA" id="ARBA00038436"/>
    </source>
</evidence>
<dbReference type="GO" id="GO:0015740">
    <property type="term" value="P:C4-dicarboxylate transport"/>
    <property type="evidence" value="ECO:0007669"/>
    <property type="project" value="TreeGrafter"/>
</dbReference>
<comment type="subunit">
    <text evidence="9">The complex comprises the extracytoplasmic solute receptor protein and the two transmembrane proteins.</text>
</comment>
<keyword evidence="12" id="KW-1185">Reference proteome</keyword>
<keyword evidence="3" id="KW-1003">Cell membrane</keyword>
<evidence type="ECO:0000256" key="2">
    <source>
        <dbReference type="ARBA" id="ARBA00022448"/>
    </source>
</evidence>
<dbReference type="InterPro" id="IPR007387">
    <property type="entry name" value="TRAP_DctQ"/>
</dbReference>
<keyword evidence="5 9" id="KW-0812">Transmembrane</keyword>
<keyword evidence="6 9" id="KW-1133">Transmembrane helix</keyword>
<keyword evidence="7 9" id="KW-0472">Membrane</keyword>
<keyword evidence="4 9" id="KW-0997">Cell inner membrane</keyword>
<evidence type="ECO:0000256" key="5">
    <source>
        <dbReference type="ARBA" id="ARBA00022692"/>
    </source>
</evidence>
<protein>
    <recommendedName>
        <fullName evidence="9">TRAP transporter small permease protein</fullName>
    </recommendedName>
</protein>
<evidence type="ECO:0000256" key="3">
    <source>
        <dbReference type="ARBA" id="ARBA00022475"/>
    </source>
</evidence>
<accession>A0A1G7LKX8</accession>
<dbReference type="STRING" id="1082479.SAMN05216241_101292"/>
<dbReference type="GO" id="GO:0022857">
    <property type="term" value="F:transmembrane transporter activity"/>
    <property type="evidence" value="ECO:0007669"/>
    <property type="project" value="UniProtKB-UniRule"/>
</dbReference>
<evidence type="ECO:0000256" key="9">
    <source>
        <dbReference type="RuleBase" id="RU369079"/>
    </source>
</evidence>
<evidence type="ECO:0000256" key="1">
    <source>
        <dbReference type="ARBA" id="ARBA00004429"/>
    </source>
</evidence>
<comment type="similarity">
    <text evidence="8 9">Belongs to the TRAP transporter small permease family.</text>
</comment>
<evidence type="ECO:0000259" key="10">
    <source>
        <dbReference type="Pfam" id="PF04290"/>
    </source>
</evidence>
<dbReference type="AlphaFoldDB" id="A0A1G7LKX8"/>
<feature type="transmembrane region" description="Helical" evidence="9">
    <location>
        <begin position="108"/>
        <end position="129"/>
    </location>
</feature>
<dbReference type="Proteomes" id="UP000199415">
    <property type="component" value="Unassembled WGS sequence"/>
</dbReference>
<organism evidence="11 12">
    <name type="scientific">Limimonas halophila</name>
    <dbReference type="NCBI Taxonomy" id="1082479"/>
    <lineage>
        <taxon>Bacteria</taxon>
        <taxon>Pseudomonadati</taxon>
        <taxon>Pseudomonadota</taxon>
        <taxon>Alphaproteobacteria</taxon>
        <taxon>Rhodospirillales</taxon>
        <taxon>Rhodovibrionaceae</taxon>
        <taxon>Limimonas</taxon>
    </lineage>
</organism>
<feature type="domain" description="Tripartite ATP-independent periplasmic transporters DctQ component" evidence="10">
    <location>
        <begin position="45"/>
        <end position="174"/>
    </location>
</feature>
<evidence type="ECO:0000256" key="4">
    <source>
        <dbReference type="ARBA" id="ARBA00022519"/>
    </source>
</evidence>
<gene>
    <name evidence="11" type="ORF">SAMN05216241_101292</name>
</gene>
<dbReference type="PANTHER" id="PTHR35011">
    <property type="entry name" value="2,3-DIKETO-L-GULONATE TRAP TRANSPORTER SMALL PERMEASE PROTEIN YIAM"/>
    <property type="match status" value="1"/>
</dbReference>